<proteinExistence type="predicted"/>
<organism evidence="1 2">
    <name type="scientific">Sphaerodactylus townsendi</name>
    <dbReference type="NCBI Taxonomy" id="933632"/>
    <lineage>
        <taxon>Eukaryota</taxon>
        <taxon>Metazoa</taxon>
        <taxon>Chordata</taxon>
        <taxon>Craniata</taxon>
        <taxon>Vertebrata</taxon>
        <taxon>Euteleostomi</taxon>
        <taxon>Lepidosauria</taxon>
        <taxon>Squamata</taxon>
        <taxon>Bifurcata</taxon>
        <taxon>Gekkota</taxon>
        <taxon>Sphaerodactylidae</taxon>
        <taxon>Sphaerodactylus</taxon>
    </lineage>
</organism>
<evidence type="ECO:0000313" key="2">
    <source>
        <dbReference type="Proteomes" id="UP000827872"/>
    </source>
</evidence>
<keyword evidence="2" id="KW-1185">Reference proteome</keyword>
<reference evidence="1" key="1">
    <citation type="submission" date="2021-08" db="EMBL/GenBank/DDBJ databases">
        <title>The first chromosome-level gecko genome reveals the dynamic sex chromosomes of Neotropical dwarf geckos (Sphaerodactylidae: Sphaerodactylus).</title>
        <authorList>
            <person name="Pinto B.J."/>
            <person name="Keating S.E."/>
            <person name="Gamble T."/>
        </authorList>
    </citation>
    <scope>NUCLEOTIDE SEQUENCE</scope>
    <source>
        <strain evidence="1">TG3544</strain>
    </source>
</reference>
<comment type="caution">
    <text evidence="1">The sequence shown here is derived from an EMBL/GenBank/DDBJ whole genome shotgun (WGS) entry which is preliminary data.</text>
</comment>
<dbReference type="EMBL" id="CM037615">
    <property type="protein sequence ID" value="KAH8014911.1"/>
    <property type="molecule type" value="Genomic_DNA"/>
</dbReference>
<accession>A0ACB8G5L8</accession>
<sequence>MRLDLLVVDARISGFCPPSHSCHDWIGPPDQCSNLRPIVFYIPTHESPLERRLRELRQETQAWNQQFWTNQNVSFRKEKEDFIHSRLKAKGLELRDEKGLKTTLGAEEMAEFYQLFLDKNFKKHRLYNRDWYKRNFTITLIMGQVAFERAWRRLGLKKIKTED</sequence>
<gene>
    <name evidence="1" type="primary">APOPT1</name>
    <name evidence="1" type="ORF">K3G42_032493</name>
</gene>
<name>A0ACB8G5L8_9SAUR</name>
<dbReference type="Proteomes" id="UP000827872">
    <property type="component" value="Linkage Group LG02"/>
</dbReference>
<evidence type="ECO:0000313" key="1">
    <source>
        <dbReference type="EMBL" id="KAH8014911.1"/>
    </source>
</evidence>
<protein>
    <submittedName>
        <fullName evidence="1">Apoptogenic protein 1, mitochondrial</fullName>
    </submittedName>
</protein>